<dbReference type="EMBL" id="CM023482">
    <property type="protein sequence ID" value="KAH6937600.1"/>
    <property type="molecule type" value="Genomic_DNA"/>
</dbReference>
<protein>
    <submittedName>
        <fullName evidence="1">Uncharacterized protein</fullName>
    </submittedName>
</protein>
<name>A0ACB7SSE5_HYAAI</name>
<organism evidence="1 2">
    <name type="scientific">Hyalomma asiaticum</name>
    <name type="common">Tick</name>
    <dbReference type="NCBI Taxonomy" id="266040"/>
    <lineage>
        <taxon>Eukaryota</taxon>
        <taxon>Metazoa</taxon>
        <taxon>Ecdysozoa</taxon>
        <taxon>Arthropoda</taxon>
        <taxon>Chelicerata</taxon>
        <taxon>Arachnida</taxon>
        <taxon>Acari</taxon>
        <taxon>Parasitiformes</taxon>
        <taxon>Ixodida</taxon>
        <taxon>Ixodoidea</taxon>
        <taxon>Ixodidae</taxon>
        <taxon>Hyalomminae</taxon>
        <taxon>Hyalomma</taxon>
    </lineage>
</organism>
<gene>
    <name evidence="1" type="ORF">HPB50_001889</name>
</gene>
<evidence type="ECO:0000313" key="1">
    <source>
        <dbReference type="EMBL" id="KAH6937600.1"/>
    </source>
</evidence>
<reference evidence="1" key="1">
    <citation type="submission" date="2020-05" db="EMBL/GenBank/DDBJ databases">
        <title>Large-scale comparative analyses of tick genomes elucidate their genetic diversity and vector capacities.</title>
        <authorList>
            <person name="Jia N."/>
            <person name="Wang J."/>
            <person name="Shi W."/>
            <person name="Du L."/>
            <person name="Sun Y."/>
            <person name="Zhan W."/>
            <person name="Jiang J."/>
            <person name="Wang Q."/>
            <person name="Zhang B."/>
            <person name="Ji P."/>
            <person name="Sakyi L.B."/>
            <person name="Cui X."/>
            <person name="Yuan T."/>
            <person name="Jiang B."/>
            <person name="Yang W."/>
            <person name="Lam T.T.-Y."/>
            <person name="Chang Q."/>
            <person name="Ding S."/>
            <person name="Wang X."/>
            <person name="Zhu J."/>
            <person name="Ruan X."/>
            <person name="Zhao L."/>
            <person name="Wei J."/>
            <person name="Que T."/>
            <person name="Du C."/>
            <person name="Cheng J."/>
            <person name="Dai P."/>
            <person name="Han X."/>
            <person name="Huang E."/>
            <person name="Gao Y."/>
            <person name="Liu J."/>
            <person name="Shao H."/>
            <person name="Ye R."/>
            <person name="Li L."/>
            <person name="Wei W."/>
            <person name="Wang X."/>
            <person name="Wang C."/>
            <person name="Yang T."/>
            <person name="Huo Q."/>
            <person name="Li W."/>
            <person name="Guo W."/>
            <person name="Chen H."/>
            <person name="Zhou L."/>
            <person name="Ni X."/>
            <person name="Tian J."/>
            <person name="Zhou Y."/>
            <person name="Sheng Y."/>
            <person name="Liu T."/>
            <person name="Pan Y."/>
            <person name="Xia L."/>
            <person name="Li J."/>
            <person name="Zhao F."/>
            <person name="Cao W."/>
        </authorList>
    </citation>
    <scope>NUCLEOTIDE SEQUENCE</scope>
    <source>
        <strain evidence="1">Hyas-2018</strain>
    </source>
</reference>
<dbReference type="Proteomes" id="UP000821845">
    <property type="component" value="Chromosome 2"/>
</dbReference>
<sequence length="326" mass="36202">MASANASSSALPLPCQSSVHCCRRPPPTCVTVSNKLYVERVFNATRLCIPYAEACFTLSLVDAWGQRCSRCLPGRCRGCEVARVGWVSLQPGDCLALRCLDDPPRSDAWPRSANSGAARSSLSLYDCLEAFSESETLDEHNPWFCPVCCRNQRARKTLSIWRSPDTLMVYLKRFVFHEFSGSKVDERVEFPLEGLDLAPFVSGPEPQAAESLLYDLHAYICHIGGVNCGHYTAYTRHWTTGEWYHYNDESVCKQPPPRPEDQAHAYILFYQRRSAGTSGSLDSGRGIGATRFYGSGRVASHPQRPRLATVLPTAQTCGKRHKGSSL</sequence>
<proteinExistence type="predicted"/>
<keyword evidence="2" id="KW-1185">Reference proteome</keyword>
<comment type="caution">
    <text evidence="1">The sequence shown here is derived from an EMBL/GenBank/DDBJ whole genome shotgun (WGS) entry which is preliminary data.</text>
</comment>
<evidence type="ECO:0000313" key="2">
    <source>
        <dbReference type="Proteomes" id="UP000821845"/>
    </source>
</evidence>
<accession>A0ACB7SSE5</accession>